<name>A0A6C0IXR0_9ZZZZ</name>
<dbReference type="AlphaFoldDB" id="A0A6C0IXR0"/>
<organism evidence="1">
    <name type="scientific">viral metagenome</name>
    <dbReference type="NCBI Taxonomy" id="1070528"/>
    <lineage>
        <taxon>unclassified sequences</taxon>
        <taxon>metagenomes</taxon>
        <taxon>organismal metagenomes</taxon>
    </lineage>
</organism>
<dbReference type="EMBL" id="MN740255">
    <property type="protein sequence ID" value="QHT96263.1"/>
    <property type="molecule type" value="Genomic_DNA"/>
</dbReference>
<accession>A0A6C0IXR0</accession>
<protein>
    <submittedName>
        <fullName evidence="1">Uncharacterized protein</fullName>
    </submittedName>
</protein>
<proteinExistence type="predicted"/>
<sequence length="279" mass="32761">MDSETFLNKIITGKRVAIIGPADYVNKELDEKHGEYLNNNFDIVIRLNNMIDIIDKDLEKYYGSKFDVLFSSFWYTNFTINSMKNKVKNTAIPRYLFKDTYEKLKDKTILYECNNRNLFNNIYDMYKDTIDKKNIYYMNSSRETYMKALQFLNNIENISATPSTGTLAIALVLMNNPRKLYVSGITCYLDEKYNGYFDGYTRTIDNIGISNDETLDLDDERTDGMKYKNKDQFNGKTYNYDHPATKDHSFKAEQKILKYLVTNKLIKVDKYLKVLVKSV</sequence>
<dbReference type="InterPro" id="IPR038578">
    <property type="entry name" value="GT29-like_sf"/>
</dbReference>
<reference evidence="1" key="1">
    <citation type="journal article" date="2020" name="Nature">
        <title>Giant virus diversity and host interactions through global metagenomics.</title>
        <authorList>
            <person name="Schulz F."/>
            <person name="Roux S."/>
            <person name="Paez-Espino D."/>
            <person name="Jungbluth S."/>
            <person name="Walsh D.A."/>
            <person name="Denef V.J."/>
            <person name="McMahon K.D."/>
            <person name="Konstantinidis K.T."/>
            <person name="Eloe-Fadrosh E.A."/>
            <person name="Kyrpides N.C."/>
            <person name="Woyke T."/>
        </authorList>
    </citation>
    <scope>NUCLEOTIDE SEQUENCE</scope>
    <source>
        <strain evidence="1">GVMAG-M-3300024302-11</strain>
    </source>
</reference>
<dbReference type="Gene3D" id="3.90.1480.20">
    <property type="entry name" value="Glycosyl transferase family 29"/>
    <property type="match status" value="1"/>
</dbReference>
<evidence type="ECO:0000313" key="1">
    <source>
        <dbReference type="EMBL" id="QHT96263.1"/>
    </source>
</evidence>